<name>A0A6N9NJN2_9FLAO</name>
<evidence type="ECO:0000256" key="2">
    <source>
        <dbReference type="ARBA" id="ARBA00023136"/>
    </source>
</evidence>
<dbReference type="PROSITE" id="PS51123">
    <property type="entry name" value="OMPA_2"/>
    <property type="match status" value="1"/>
</dbReference>
<dbReference type="AlphaFoldDB" id="A0A6N9NJN2"/>
<evidence type="ECO:0000313" key="7">
    <source>
        <dbReference type="EMBL" id="NBG65400.1"/>
    </source>
</evidence>
<evidence type="ECO:0000313" key="8">
    <source>
        <dbReference type="Proteomes" id="UP000470771"/>
    </source>
</evidence>
<evidence type="ECO:0000256" key="3">
    <source>
        <dbReference type="ARBA" id="ARBA00023237"/>
    </source>
</evidence>
<evidence type="ECO:0000256" key="1">
    <source>
        <dbReference type="ARBA" id="ARBA00004442"/>
    </source>
</evidence>
<dbReference type="CDD" id="cd00198">
    <property type="entry name" value="vWFA"/>
    <property type="match status" value="1"/>
</dbReference>
<evidence type="ECO:0000259" key="5">
    <source>
        <dbReference type="PROSITE" id="PS50234"/>
    </source>
</evidence>
<feature type="domain" description="VWFA" evidence="5">
    <location>
        <begin position="544"/>
        <end position="716"/>
    </location>
</feature>
<dbReference type="Proteomes" id="UP000470771">
    <property type="component" value="Unassembled WGS sequence"/>
</dbReference>
<dbReference type="GO" id="GO:0009279">
    <property type="term" value="C:cell outer membrane"/>
    <property type="evidence" value="ECO:0007669"/>
    <property type="project" value="UniProtKB-SubCell"/>
</dbReference>
<protein>
    <submittedName>
        <fullName evidence="7">VWA domain-containing protein</fullName>
    </submittedName>
</protein>
<dbReference type="RefSeq" id="WP_160632360.1">
    <property type="nucleotide sequence ID" value="NZ_WWNE01000005.1"/>
</dbReference>
<dbReference type="InterPro" id="IPR036737">
    <property type="entry name" value="OmpA-like_sf"/>
</dbReference>
<dbReference type="Pfam" id="PF00092">
    <property type="entry name" value="VWA"/>
    <property type="match status" value="1"/>
</dbReference>
<proteinExistence type="predicted"/>
<sequence length="938" mass="107457">MIRIFLLLSFIFSVSIVKSQEIPFTVSENGKYYGHCVKIAPNEANSNLVQENSNYKKFYEFRYYRVDTQLPILKYQFKADKLSDISIKISPDGKTIAISNGYNASVLNAQSKAVVYETYGINNIIFPYLDNSFLISGSKNLILYDTYSAIVLRSYLQANHSNGYGKTWFSKDDQFIVQQKSKSRYNLWRTNQSKRISSQSADDFAFDYQSNRITFIRGLRIKAFSLDTMRLEYSQDLRSALRSFVNEKKLADKRTVIKYGEPILSKSGNFTIIPFTQDSRNSLLLYSVQKGDFKEVHLLDEPIRDLEWHNDSILSIQHENNTTTFLNLFDLTNPQNIDFGISDKKYQIDKGVEVSDDLSYFITPKNNFFNKGFSLNNIEDNEKIYTNKYEFVAIADSSKYLIVKNRKTKGIGVIKSFDLLNNKGTLFLPFSDTLTEVFEPVNEDVEPPVDFEPYRITQFKHISELKDTAALINLVLKNIVYSDSTISINTHLIDDDGVYYYGAGTEEWKHIWCNVLLKKGNQPIIQVTDFDVIEHRADVTIPNAVAVVMDHSGSMGEFRANKVQNEVKGFVDKKASEDGISIIKFDTRVGVESYISNSKFELNRKLKLNGLEGYGGGTSLLDGTNSAISVLKNSNGYQESSIIVLTDGYENGSYISKYELIRRAKKHDIQVYVVGFGQSVDKDYLRSIAFPTNGTYYEIYNTTDFEWIFTDINHKIKNYYEIKFKTDTIDQHQSILKVCITDKQKDTLALSFSNQPFKYQSKTKGKEGNLFEEITSKEKVDELISKEDIIDFSSINAYSAYKRKVTNQTNETDTLSQNIEEELEEINLSDIQFLNNSTVMVDSTLNGITKVKHFLQKYGHVEIEIVGHTDSDGDDDFNMDLSVKRADKIKELLIAEGVDSNRLSVKGYGELFPLLENSSEENKLKNRRVEFRVVYNDE</sequence>
<dbReference type="InterPro" id="IPR050330">
    <property type="entry name" value="Bact_OuterMem_StrucFunc"/>
</dbReference>
<dbReference type="Gene3D" id="3.30.1330.60">
    <property type="entry name" value="OmpA-like domain"/>
    <property type="match status" value="1"/>
</dbReference>
<dbReference type="SUPFAM" id="SSF82171">
    <property type="entry name" value="DPP6 N-terminal domain-like"/>
    <property type="match status" value="1"/>
</dbReference>
<keyword evidence="3" id="KW-0998">Cell outer membrane</keyword>
<dbReference type="CDD" id="cd07185">
    <property type="entry name" value="OmpA_C-like"/>
    <property type="match status" value="1"/>
</dbReference>
<accession>A0A6N9NJN2</accession>
<dbReference type="Pfam" id="PF00691">
    <property type="entry name" value="OmpA"/>
    <property type="match status" value="1"/>
</dbReference>
<evidence type="ECO:0000256" key="4">
    <source>
        <dbReference type="PROSITE-ProRule" id="PRU00473"/>
    </source>
</evidence>
<comment type="subcellular location">
    <subcellularLocation>
        <location evidence="1">Cell outer membrane</location>
    </subcellularLocation>
</comment>
<dbReference type="PROSITE" id="PS50234">
    <property type="entry name" value="VWFA"/>
    <property type="match status" value="1"/>
</dbReference>
<dbReference type="SMART" id="SM00327">
    <property type="entry name" value="VWA"/>
    <property type="match status" value="1"/>
</dbReference>
<comment type="caution">
    <text evidence="7">The sequence shown here is derived from an EMBL/GenBank/DDBJ whole genome shotgun (WGS) entry which is preliminary data.</text>
</comment>
<dbReference type="InterPro" id="IPR002035">
    <property type="entry name" value="VWF_A"/>
</dbReference>
<dbReference type="InterPro" id="IPR036465">
    <property type="entry name" value="vWFA_dom_sf"/>
</dbReference>
<gene>
    <name evidence="7" type="ORF">GQN54_04695</name>
</gene>
<dbReference type="InterPro" id="IPR006665">
    <property type="entry name" value="OmpA-like"/>
</dbReference>
<dbReference type="EMBL" id="WWNE01000005">
    <property type="protein sequence ID" value="NBG65400.1"/>
    <property type="molecule type" value="Genomic_DNA"/>
</dbReference>
<dbReference type="SUPFAM" id="SSF103088">
    <property type="entry name" value="OmpA-like"/>
    <property type="match status" value="1"/>
</dbReference>
<keyword evidence="8" id="KW-1185">Reference proteome</keyword>
<dbReference type="SUPFAM" id="SSF53300">
    <property type="entry name" value="vWA-like"/>
    <property type="match status" value="1"/>
</dbReference>
<dbReference type="PANTHER" id="PTHR30329">
    <property type="entry name" value="STATOR ELEMENT OF FLAGELLAR MOTOR COMPLEX"/>
    <property type="match status" value="1"/>
</dbReference>
<dbReference type="InterPro" id="IPR006664">
    <property type="entry name" value="OMP_bac"/>
</dbReference>
<evidence type="ECO:0000259" key="6">
    <source>
        <dbReference type="PROSITE" id="PS51123"/>
    </source>
</evidence>
<feature type="domain" description="OmpA-like" evidence="6">
    <location>
        <begin position="820"/>
        <end position="937"/>
    </location>
</feature>
<dbReference type="PRINTS" id="PR01021">
    <property type="entry name" value="OMPADOMAIN"/>
</dbReference>
<organism evidence="7 8">
    <name type="scientific">Acidiluteibacter ferrifornacis</name>
    <dbReference type="NCBI Taxonomy" id="2692424"/>
    <lineage>
        <taxon>Bacteria</taxon>
        <taxon>Pseudomonadati</taxon>
        <taxon>Bacteroidota</taxon>
        <taxon>Flavobacteriia</taxon>
        <taxon>Flavobacteriales</taxon>
        <taxon>Cryomorphaceae</taxon>
        <taxon>Acidiluteibacter</taxon>
    </lineage>
</organism>
<reference evidence="7 8" key="1">
    <citation type="submission" date="2019-12" db="EMBL/GenBank/DDBJ databases">
        <authorList>
            <person name="Zhao J."/>
        </authorList>
    </citation>
    <scope>NUCLEOTIDE SEQUENCE [LARGE SCALE GENOMIC DNA]</scope>
    <source>
        <strain evidence="7 8">S-15</strain>
    </source>
</reference>
<keyword evidence="2 4" id="KW-0472">Membrane</keyword>
<dbReference type="Gene3D" id="3.40.50.410">
    <property type="entry name" value="von Willebrand factor, type A domain"/>
    <property type="match status" value="1"/>
</dbReference>
<dbReference type="PANTHER" id="PTHR30329:SF21">
    <property type="entry name" value="LIPOPROTEIN YIAD-RELATED"/>
    <property type="match status" value="1"/>
</dbReference>